<dbReference type="GO" id="GO:0046316">
    <property type="term" value="F:gluconokinase activity"/>
    <property type="evidence" value="ECO:0007669"/>
    <property type="project" value="UniProtKB-EC"/>
</dbReference>
<dbReference type="PANTHER" id="PTHR43442:SF3">
    <property type="entry name" value="GLUCONOKINASE-RELATED"/>
    <property type="match status" value="1"/>
</dbReference>
<keyword evidence="4 9" id="KW-0808">Transferase</keyword>
<sequence length="175" mass="19097">MGVSGAGKSTLAVMLADRLDVPFIEADDYHSDEARDLMSRGIGLNDEHRTPWLDRVGAAARESADAADGIVIACSALRRIYRDRLRRYLPATKFVFLNGAPDLIAERLKGRQNHFVGQSLLESQLNVLEPLEPDEPGVTLDLSETLDALVDEALRKLGVAPNAAPATPTEVRIPR</sequence>
<reference evidence="10 11" key="1">
    <citation type="submission" date="2018-10" db="EMBL/GenBank/DDBJ databases">
        <title>Notoacmeibacter sp. M2BS9Y-3-1, whole genome shotgun sequence.</title>
        <authorList>
            <person name="Tuo L."/>
        </authorList>
    </citation>
    <scope>NUCLEOTIDE SEQUENCE [LARGE SCALE GENOMIC DNA]</scope>
    <source>
        <strain evidence="10 11">M2BS9Y-3-1</strain>
    </source>
</reference>
<evidence type="ECO:0000256" key="4">
    <source>
        <dbReference type="ARBA" id="ARBA00022679"/>
    </source>
</evidence>
<accession>A0A3L7JLG1</accession>
<evidence type="ECO:0000256" key="1">
    <source>
        <dbReference type="ARBA" id="ARBA00004761"/>
    </source>
</evidence>
<evidence type="ECO:0000256" key="6">
    <source>
        <dbReference type="ARBA" id="ARBA00022777"/>
    </source>
</evidence>
<protein>
    <recommendedName>
        <fullName evidence="3 9">Gluconokinase</fullName>
        <ecNumber evidence="3 9">2.7.1.12</ecNumber>
    </recommendedName>
</protein>
<evidence type="ECO:0000256" key="3">
    <source>
        <dbReference type="ARBA" id="ARBA00012054"/>
    </source>
</evidence>
<evidence type="ECO:0000313" key="10">
    <source>
        <dbReference type="EMBL" id="RLQ89362.1"/>
    </source>
</evidence>
<dbReference type="AlphaFoldDB" id="A0A3L7JLG1"/>
<dbReference type="SUPFAM" id="SSF52540">
    <property type="entry name" value="P-loop containing nucleoside triphosphate hydrolases"/>
    <property type="match status" value="1"/>
</dbReference>
<proteinExistence type="inferred from homology"/>
<gene>
    <name evidence="10" type="ORF">D8780_03095</name>
</gene>
<comment type="pathway">
    <text evidence="1">Carbohydrate acid metabolism.</text>
</comment>
<dbReference type="NCBIfam" id="TIGR01313">
    <property type="entry name" value="therm_gnt_kin"/>
    <property type="match status" value="1"/>
</dbReference>
<keyword evidence="7 9" id="KW-0067">ATP-binding</keyword>
<dbReference type="CDD" id="cd02021">
    <property type="entry name" value="GntK"/>
    <property type="match status" value="1"/>
</dbReference>
<keyword evidence="5 9" id="KW-0547">Nucleotide-binding</keyword>
<organism evidence="10 11">
    <name type="scientific">Notoacmeibacter ruber</name>
    <dbReference type="NCBI Taxonomy" id="2670375"/>
    <lineage>
        <taxon>Bacteria</taxon>
        <taxon>Pseudomonadati</taxon>
        <taxon>Pseudomonadota</taxon>
        <taxon>Alphaproteobacteria</taxon>
        <taxon>Hyphomicrobiales</taxon>
        <taxon>Notoacmeibacteraceae</taxon>
        <taxon>Notoacmeibacter</taxon>
    </lineage>
</organism>
<evidence type="ECO:0000256" key="8">
    <source>
        <dbReference type="ARBA" id="ARBA00048090"/>
    </source>
</evidence>
<dbReference type="EMBL" id="RCWN01000001">
    <property type="protein sequence ID" value="RLQ89362.1"/>
    <property type="molecule type" value="Genomic_DNA"/>
</dbReference>
<dbReference type="Proteomes" id="UP000281094">
    <property type="component" value="Unassembled WGS sequence"/>
</dbReference>
<dbReference type="GO" id="GO:0005524">
    <property type="term" value="F:ATP binding"/>
    <property type="evidence" value="ECO:0007669"/>
    <property type="project" value="UniProtKB-KW"/>
</dbReference>
<dbReference type="InterPro" id="IPR006001">
    <property type="entry name" value="Therm_gnt_kin"/>
</dbReference>
<keyword evidence="6 9" id="KW-0418">Kinase</keyword>
<name>A0A3L7JLG1_9HYPH</name>
<dbReference type="InterPro" id="IPR031322">
    <property type="entry name" value="Shikimate/glucono_kinase"/>
</dbReference>
<keyword evidence="11" id="KW-1185">Reference proteome</keyword>
<evidence type="ECO:0000313" key="11">
    <source>
        <dbReference type="Proteomes" id="UP000281094"/>
    </source>
</evidence>
<comment type="similarity">
    <text evidence="2 9">Belongs to the gluconokinase GntK/GntV family.</text>
</comment>
<dbReference type="GO" id="GO:0005975">
    <property type="term" value="P:carbohydrate metabolic process"/>
    <property type="evidence" value="ECO:0007669"/>
    <property type="project" value="InterPro"/>
</dbReference>
<dbReference type="Gene3D" id="3.40.50.300">
    <property type="entry name" value="P-loop containing nucleotide triphosphate hydrolases"/>
    <property type="match status" value="1"/>
</dbReference>
<comment type="catalytic activity">
    <reaction evidence="8 9">
        <text>D-gluconate + ATP = 6-phospho-D-gluconate + ADP + H(+)</text>
        <dbReference type="Rhea" id="RHEA:19433"/>
        <dbReference type="ChEBI" id="CHEBI:15378"/>
        <dbReference type="ChEBI" id="CHEBI:18391"/>
        <dbReference type="ChEBI" id="CHEBI:30616"/>
        <dbReference type="ChEBI" id="CHEBI:58759"/>
        <dbReference type="ChEBI" id="CHEBI:456216"/>
        <dbReference type="EC" id="2.7.1.12"/>
    </reaction>
</comment>
<dbReference type="EC" id="2.7.1.12" evidence="3 9"/>
<dbReference type="InterPro" id="IPR027417">
    <property type="entry name" value="P-loop_NTPase"/>
</dbReference>
<dbReference type="PANTHER" id="PTHR43442">
    <property type="entry name" value="GLUCONOKINASE-RELATED"/>
    <property type="match status" value="1"/>
</dbReference>
<evidence type="ECO:0000256" key="7">
    <source>
        <dbReference type="ARBA" id="ARBA00022840"/>
    </source>
</evidence>
<evidence type="ECO:0000256" key="2">
    <source>
        <dbReference type="ARBA" id="ARBA00008420"/>
    </source>
</evidence>
<dbReference type="Pfam" id="PF01202">
    <property type="entry name" value="SKI"/>
    <property type="match status" value="1"/>
</dbReference>
<comment type="caution">
    <text evidence="10">The sequence shown here is derived from an EMBL/GenBank/DDBJ whole genome shotgun (WGS) entry which is preliminary data.</text>
</comment>
<evidence type="ECO:0000256" key="9">
    <source>
        <dbReference type="RuleBase" id="RU363066"/>
    </source>
</evidence>
<dbReference type="GO" id="GO:0005737">
    <property type="term" value="C:cytoplasm"/>
    <property type="evidence" value="ECO:0007669"/>
    <property type="project" value="TreeGrafter"/>
</dbReference>
<evidence type="ECO:0000256" key="5">
    <source>
        <dbReference type="ARBA" id="ARBA00022741"/>
    </source>
</evidence>